<proteinExistence type="predicted"/>
<dbReference type="Proteomes" id="UP000003150">
    <property type="component" value="Unassembled WGS sequence"/>
</dbReference>
<accession>D4TZG1</accession>
<dbReference type="EMBL" id="ACYT02000038">
    <property type="protein sequence ID" value="EFF79708.1"/>
    <property type="molecule type" value="Genomic_DNA"/>
</dbReference>
<gene>
    <name evidence="1" type="ORF">HMPREF0970_01342</name>
</gene>
<sequence>MPLTLTTVTIVLPESPAAEPVFDAELSPVVPPTVEQAVRASIDAMDTDAAVSLPIFMSSLPRDLVVGRSGFAISCDDARIMA</sequence>
<reference evidence="1 2" key="1">
    <citation type="submission" date="2009-10" db="EMBL/GenBank/DDBJ databases">
        <authorList>
            <person name="Weinstock G."/>
            <person name="Sodergren E."/>
            <person name="Clifton S."/>
            <person name="Fulton L."/>
            <person name="Fulton B."/>
            <person name="Courtney L."/>
            <person name="Fronick C."/>
            <person name="Harrison M."/>
            <person name="Strong C."/>
            <person name="Farmer C."/>
            <person name="Delahaunty K."/>
            <person name="Markovic C."/>
            <person name="Hall O."/>
            <person name="Minx P."/>
            <person name="Tomlinson C."/>
            <person name="Mitreva M."/>
            <person name="Nelson J."/>
            <person name="Hou S."/>
            <person name="Wollam A."/>
            <person name="Pepin K.H."/>
            <person name="Johnson M."/>
            <person name="Bhonagiri V."/>
            <person name="Nash W.E."/>
            <person name="Warren W."/>
            <person name="Chinwalla A."/>
            <person name="Mardis E.R."/>
            <person name="Wilson R.K."/>
        </authorList>
    </citation>
    <scope>NUCLEOTIDE SEQUENCE [LARGE SCALE GENOMIC DNA]</scope>
    <source>
        <strain evidence="1 2">F0309</strain>
    </source>
</reference>
<name>D4TZG1_9ACTO</name>
<protein>
    <submittedName>
        <fullName evidence="1">Uncharacterized protein</fullName>
    </submittedName>
</protein>
<dbReference type="AlphaFoldDB" id="D4TZG1"/>
<evidence type="ECO:0000313" key="2">
    <source>
        <dbReference type="Proteomes" id="UP000003150"/>
    </source>
</evidence>
<organism evidence="1 2">
    <name type="scientific">Schaalia odontolytica F0309</name>
    <dbReference type="NCBI Taxonomy" id="649742"/>
    <lineage>
        <taxon>Bacteria</taxon>
        <taxon>Bacillati</taxon>
        <taxon>Actinomycetota</taxon>
        <taxon>Actinomycetes</taxon>
        <taxon>Actinomycetales</taxon>
        <taxon>Actinomycetaceae</taxon>
        <taxon>Schaalia</taxon>
    </lineage>
</organism>
<comment type="caution">
    <text evidence="1">The sequence shown here is derived from an EMBL/GenBank/DDBJ whole genome shotgun (WGS) entry which is preliminary data.</text>
</comment>
<evidence type="ECO:0000313" key="1">
    <source>
        <dbReference type="EMBL" id="EFF79708.1"/>
    </source>
</evidence>
<dbReference type="HOGENOM" id="CLU_2550736_0_0_11"/>